<reference evidence="3" key="4">
    <citation type="submission" date="2017-11" db="EMBL/GenBank/DDBJ databases">
        <title>Complete genome sequence of Serratia sp. ATCC 39006.</title>
        <authorList>
            <person name="Hampton H.G."/>
            <person name="Jackson S.A."/>
            <person name="Jauregui R."/>
            <person name="Poulter G.T.M."/>
            <person name="Salmond G.P.C."/>
            <person name="Fineran P.C."/>
        </authorList>
    </citation>
    <scope>NUCLEOTIDE SEQUENCE</scope>
    <source>
        <strain evidence="3">ATCC 39006</strain>
    </source>
</reference>
<keyword evidence="4" id="KW-1185">Reference proteome</keyword>
<dbReference type="Proteomes" id="UP000017700">
    <property type="component" value="Chromosome"/>
</dbReference>
<dbReference type="Pfam" id="PF11776">
    <property type="entry name" value="RcnB"/>
    <property type="match status" value="1"/>
</dbReference>
<dbReference type="KEGG" id="serq:CWC46_22235"/>
<dbReference type="InterPro" id="IPR024572">
    <property type="entry name" value="RcnB"/>
</dbReference>
<gene>
    <name evidence="2" type="ORF">CWC46_22235</name>
    <name evidence="3" type="ORF">Ser39006_022225</name>
</gene>
<reference evidence="3 4" key="1">
    <citation type="journal article" date="2013" name="Genome Announc.">
        <title>Draft genome sequence of Serratia sp. strain ATCC 39006, a model bacterium for analysis of the biosynthesis and regulation of prodigiosin, a carbapenem, and gas vesicles.</title>
        <authorList>
            <person name="Fineran P.C."/>
            <person name="Iglesias Cans M.C."/>
            <person name="Ramsay J.P."/>
            <person name="Wilf N.M."/>
            <person name="Cossyleon D."/>
            <person name="McNeil M.B."/>
            <person name="Williamson N.R."/>
            <person name="Monson R.E."/>
            <person name="Becher S.A."/>
            <person name="Stanton J.A."/>
            <person name="Brugger K."/>
            <person name="Brown S.D."/>
            <person name="Salmond G.P."/>
        </authorList>
    </citation>
    <scope>NUCLEOTIDE SEQUENCE [LARGE SCALE GENOMIC DNA]</scope>
    <source>
        <strain evidence="3">ATCC 39006</strain>
        <strain evidence="4">ATCC 39006 / SC 11482</strain>
    </source>
</reference>
<dbReference type="KEGG" id="sera:Ser39006_022225"/>
<organism evidence="3 4">
    <name type="scientific">Serratia sp. (strain ATCC 39006)</name>
    <name type="common">Prodigiosinella confusarubida</name>
    <dbReference type="NCBI Taxonomy" id="104623"/>
    <lineage>
        <taxon>Bacteria</taxon>
        <taxon>Pseudomonadati</taxon>
        <taxon>Pseudomonadota</taxon>
        <taxon>Gammaproteobacteria</taxon>
        <taxon>Enterobacterales</taxon>
        <taxon>Pectobacteriaceae</taxon>
        <taxon>Prodigiosinella</taxon>
    </lineage>
</organism>
<dbReference type="STRING" id="104623.Ser39006_01077"/>
<dbReference type="Proteomes" id="UP000233778">
    <property type="component" value="Chromosome"/>
</dbReference>
<protein>
    <recommendedName>
        <fullName evidence="6">RcnB family protein</fullName>
    </recommendedName>
</protein>
<proteinExistence type="predicted"/>
<dbReference type="OrthoDB" id="6687316at2"/>
<feature type="chain" id="PRO_5036041047" description="RcnB family protein" evidence="1">
    <location>
        <begin position="22"/>
        <end position="146"/>
    </location>
</feature>
<name>A0A2I5TDM0_SERS3</name>
<feature type="signal peptide" evidence="1">
    <location>
        <begin position="1"/>
        <end position="21"/>
    </location>
</feature>
<dbReference type="EMBL" id="CP025085">
    <property type="protein sequence ID" value="AUH02649.1"/>
    <property type="molecule type" value="Genomic_DNA"/>
</dbReference>
<reference evidence="2 5" key="3">
    <citation type="submission" date="2017-11" db="EMBL/GenBank/DDBJ databases">
        <title>Complete genome sequence of Serratia sp. ATCC 39006 LacA.</title>
        <authorList>
            <person name="Hampton H.G."/>
            <person name="Jackson S.A."/>
            <person name="Jauregui R."/>
            <person name="Poulter G.T.M."/>
            <person name="Salmond G.P.C."/>
            <person name="Fineran P.C."/>
        </authorList>
    </citation>
    <scope>NUCLEOTIDE SEQUENCE [LARGE SCALE GENOMIC DNA]</scope>
    <source>
        <strain evidence="2 5">ATCC 39006</strain>
    </source>
</reference>
<evidence type="ECO:0000313" key="2">
    <source>
        <dbReference type="EMBL" id="AUH02649.1"/>
    </source>
</evidence>
<evidence type="ECO:0000313" key="3">
    <source>
        <dbReference type="EMBL" id="AUH06963.1"/>
    </source>
</evidence>
<accession>A0A2I5TDM0</accession>
<sequence>MLALVMMVFAGSSAFSTISWADQLDNREQMRSPGNYPYDEAGPNHKPRAHVAEADRHNNGNDRKHHSGPVAIERDHFAWKGHDFRKGRPMPSHFQGQRYRVHDWRARGLQQPPSGHYWSYIDGNYVLIAATTGVITAIILNSAANH</sequence>
<dbReference type="AlphaFoldDB" id="A0A2I5TDM0"/>
<evidence type="ECO:0008006" key="6">
    <source>
        <dbReference type="Google" id="ProtNLM"/>
    </source>
</evidence>
<reference evidence="3" key="2">
    <citation type="submission" date="2013-09" db="EMBL/GenBank/DDBJ databases">
        <authorList>
            <person name="Wang G."/>
            <person name="Yang Y."/>
            <person name="Su Y."/>
        </authorList>
    </citation>
    <scope>NUCLEOTIDE SEQUENCE</scope>
    <source>
        <strain evidence="3">ATCC 39006</strain>
    </source>
</reference>
<evidence type="ECO:0000313" key="4">
    <source>
        <dbReference type="Proteomes" id="UP000017700"/>
    </source>
</evidence>
<evidence type="ECO:0000256" key="1">
    <source>
        <dbReference type="SAM" id="SignalP"/>
    </source>
</evidence>
<evidence type="ECO:0000313" key="5">
    <source>
        <dbReference type="Proteomes" id="UP000233778"/>
    </source>
</evidence>
<dbReference type="EMBL" id="CP025084">
    <property type="protein sequence ID" value="AUH06963.1"/>
    <property type="molecule type" value="Genomic_DNA"/>
</dbReference>
<keyword evidence="1" id="KW-0732">Signal</keyword>
<dbReference type="Gene3D" id="3.10.450.160">
    <property type="entry name" value="inner membrane protein cigr"/>
    <property type="match status" value="1"/>
</dbReference>